<dbReference type="AlphaFoldDB" id="A0A365UC28"/>
<dbReference type="CDD" id="cd02440">
    <property type="entry name" value="AdoMet_MTases"/>
    <property type="match status" value="1"/>
</dbReference>
<evidence type="ECO:0008006" key="3">
    <source>
        <dbReference type="Google" id="ProtNLM"/>
    </source>
</evidence>
<dbReference type="OrthoDB" id="9787738at2"/>
<evidence type="ECO:0000313" key="2">
    <source>
        <dbReference type="Proteomes" id="UP000253370"/>
    </source>
</evidence>
<protein>
    <recommendedName>
        <fullName evidence="3">Methyltransferase domain-containing protein</fullName>
    </recommendedName>
</protein>
<dbReference type="RefSeq" id="WP_113287818.1">
    <property type="nucleotide sequence ID" value="NZ_QNTQ01000002.1"/>
</dbReference>
<dbReference type="Pfam" id="PF13489">
    <property type="entry name" value="Methyltransf_23"/>
    <property type="match status" value="1"/>
</dbReference>
<dbReference type="Proteomes" id="UP000253370">
    <property type="component" value="Unassembled WGS sequence"/>
</dbReference>
<sequence length="239" mass="27123">MTETTAPTAAKIVCPICEGEDFREHTRRKHPRCTRCGSLPRTRSAWLLLNACLELGPHSRIAHFAPEPGIAARLHAACATGYERYDLTPGRYHVEGLPPAGRFDLCRDVDTLPRQQYDAVIHNHVLEHLPCNYTIVLQQLHARLKPGGIHIFSVPMTSGYSREDLDPRLTREERRERYLQEDHIRKFGREDMEATIGMVFGLTRDYSLTDFVPPKELLRAAIPEETWAPSGSTVFAVRA</sequence>
<dbReference type="Gene3D" id="3.40.50.150">
    <property type="entry name" value="Vaccinia Virus protein VP39"/>
    <property type="match status" value="1"/>
</dbReference>
<dbReference type="InterPro" id="IPR029063">
    <property type="entry name" value="SAM-dependent_MTases_sf"/>
</dbReference>
<dbReference type="SUPFAM" id="SSF53335">
    <property type="entry name" value="S-adenosyl-L-methionine-dependent methyltransferases"/>
    <property type="match status" value="1"/>
</dbReference>
<keyword evidence="2" id="KW-1185">Reference proteome</keyword>
<evidence type="ECO:0000313" key="1">
    <source>
        <dbReference type="EMBL" id="RBI86970.1"/>
    </source>
</evidence>
<name>A0A365UC28_9RHOB</name>
<gene>
    <name evidence="1" type="ORF">DRV85_02270</name>
</gene>
<accession>A0A365UC28</accession>
<comment type="caution">
    <text evidence="1">The sequence shown here is derived from an EMBL/GenBank/DDBJ whole genome shotgun (WGS) entry which is preliminary data.</text>
</comment>
<proteinExistence type="predicted"/>
<dbReference type="EMBL" id="QNTQ01000002">
    <property type="protein sequence ID" value="RBI86970.1"/>
    <property type="molecule type" value="Genomic_DNA"/>
</dbReference>
<organism evidence="1 2">
    <name type="scientific">Rhodosalinus halophilus</name>
    <dbReference type="NCBI Taxonomy" id="2259333"/>
    <lineage>
        <taxon>Bacteria</taxon>
        <taxon>Pseudomonadati</taxon>
        <taxon>Pseudomonadota</taxon>
        <taxon>Alphaproteobacteria</taxon>
        <taxon>Rhodobacterales</taxon>
        <taxon>Paracoccaceae</taxon>
        <taxon>Rhodosalinus</taxon>
    </lineage>
</organism>
<reference evidence="1 2" key="1">
    <citation type="submission" date="2018-07" db="EMBL/GenBank/DDBJ databases">
        <title>Rhodosalinus sp. strain E84T genomic sequence and assembly.</title>
        <authorList>
            <person name="Liu Z.-W."/>
            <person name="Lu D.-C."/>
        </authorList>
    </citation>
    <scope>NUCLEOTIDE SEQUENCE [LARGE SCALE GENOMIC DNA]</scope>
    <source>
        <strain evidence="1 2">E84</strain>
    </source>
</reference>